<accession>A0A1G8IIJ9</accession>
<proteinExistence type="predicted"/>
<dbReference type="STRING" id="568899.SAMN05192534_12441"/>
<reference evidence="1 2" key="1">
    <citation type="submission" date="2016-10" db="EMBL/GenBank/DDBJ databases">
        <authorList>
            <person name="de Groot N.N."/>
        </authorList>
    </citation>
    <scope>NUCLEOTIDE SEQUENCE [LARGE SCALE GENOMIC DNA]</scope>
    <source>
        <strain evidence="1 2">DSM 21632</strain>
    </source>
</reference>
<keyword evidence="2" id="KW-1185">Reference proteome</keyword>
<gene>
    <name evidence="1" type="ORF">SAMN05192534_12441</name>
</gene>
<evidence type="ECO:0000313" key="2">
    <source>
        <dbReference type="Proteomes" id="UP000199163"/>
    </source>
</evidence>
<dbReference type="EMBL" id="FNDK01000024">
    <property type="protein sequence ID" value="SDI18868.1"/>
    <property type="molecule type" value="Genomic_DNA"/>
</dbReference>
<dbReference type="AlphaFoldDB" id="A0A1G8IIJ9"/>
<organism evidence="1 2">
    <name type="scientific">Alteribacillus persepolensis</name>
    <dbReference type="NCBI Taxonomy" id="568899"/>
    <lineage>
        <taxon>Bacteria</taxon>
        <taxon>Bacillati</taxon>
        <taxon>Bacillota</taxon>
        <taxon>Bacilli</taxon>
        <taxon>Bacillales</taxon>
        <taxon>Bacillaceae</taxon>
        <taxon>Alteribacillus</taxon>
    </lineage>
</organism>
<dbReference type="RefSeq" id="WP_091275780.1">
    <property type="nucleotide sequence ID" value="NZ_FNDK01000024.1"/>
</dbReference>
<dbReference type="OrthoDB" id="2974651at2"/>
<protein>
    <submittedName>
        <fullName evidence="1">Uncharacterized protein</fullName>
    </submittedName>
</protein>
<dbReference type="Proteomes" id="UP000199163">
    <property type="component" value="Unassembled WGS sequence"/>
</dbReference>
<evidence type="ECO:0000313" key="1">
    <source>
        <dbReference type="EMBL" id="SDI18868.1"/>
    </source>
</evidence>
<sequence>MGGEVEMKASQLRVDINTIVLQLKLRAVAKHSKALADELDEIDRSVCPECGERMDVNKVYVDGKLEYETKQCHECGVCVHEGQHENS</sequence>
<name>A0A1G8IIJ9_9BACI</name>